<sequence length="751" mass="83190">MNVLKGFWHRLLQLIRGLQWLWTLDQTYRPRPSRPPLAEIDPREIAPLTAAAPPEEKAPTARWYRAGEACQVQGISLADGLIYQGLAPRSRSACSPFLLDPSLPLAAAIEGPVPLSTAAPQAYADLSPQQRRCFLEWLAQGRQAPHIPVGYILTFIAGLETRILHLLAQPPDLSNPVEELLTLLLELERLYHCYLGIEAVSTWCHQLLELCQVQLARSCQPETLVALLPQNELPLALRVALGLRVQQNQTLPLCLLWAWYGSSGATTSLRTPAKRCPQEFEALLMIHAPASFRLPPDRPVLPPLILTYRSPYSLGPSRSEPWTPPPALEVVRTLEVEILLKTWDPLQPWLERVTHALDPYSRFLGRNPDRRGSPAAVAWLPPEIMTAFGNETVRTLQTWLQQRLAEQPWALVPGRELIHPWAGAGVDKLKKKEADLLRQLLAGFGVGFEPDLASTGTVFQARHTVVLFRLDSQVSHSSAPSADWDVAIAAVEFLAALEMQRPQTETSKPLGENLPLFQTLKLRSEEKVRLEALWIARQHRALPWRRAIAKLKKLTLDEQQRLISLLDQLPTPPPQAARWEDLQHQIRLGLATAEPTAPAPDLADLSAKTDSTPDAPPGIDLPPASSPALALDARLLQARHQDSHGAAQLLAEIFTEDTESPGDGSSLGALPQINSALGLDVFHHQLLQSMGQQILWQRSELEALAAEQGLMLDGALENLNDVAFDHCDEPLTEGEDPIAVNDWVYQSLQAA</sequence>
<feature type="region of interest" description="Disordered" evidence="1">
    <location>
        <begin position="594"/>
        <end position="619"/>
    </location>
</feature>
<protein>
    <submittedName>
        <fullName evidence="4">TerB N-terminal domain-containing protein</fullName>
    </submittedName>
</protein>
<evidence type="ECO:0000313" key="5">
    <source>
        <dbReference type="Proteomes" id="UP000031561"/>
    </source>
</evidence>
<evidence type="ECO:0000313" key="4">
    <source>
        <dbReference type="EMBL" id="MCM1982631.1"/>
    </source>
</evidence>
<dbReference type="Pfam" id="PF13208">
    <property type="entry name" value="TerB_N"/>
    <property type="match status" value="1"/>
</dbReference>
<evidence type="ECO:0000259" key="3">
    <source>
        <dbReference type="Pfam" id="PF15615"/>
    </source>
</evidence>
<gene>
    <name evidence="4" type="ORF">QQ91_0007310</name>
</gene>
<keyword evidence="5" id="KW-1185">Reference proteome</keyword>
<dbReference type="InterPro" id="IPR028932">
    <property type="entry name" value="TerB-C"/>
</dbReference>
<dbReference type="Proteomes" id="UP000031561">
    <property type="component" value="Unassembled WGS sequence"/>
</dbReference>
<dbReference type="Pfam" id="PF15615">
    <property type="entry name" value="TerB_C"/>
    <property type="match status" value="1"/>
</dbReference>
<evidence type="ECO:0000259" key="2">
    <source>
        <dbReference type="Pfam" id="PF13208"/>
    </source>
</evidence>
<evidence type="ECO:0000256" key="1">
    <source>
        <dbReference type="SAM" id="MobiDB-lite"/>
    </source>
</evidence>
<feature type="domain" description="TerB-C" evidence="3">
    <location>
        <begin position="623"/>
        <end position="743"/>
    </location>
</feature>
<dbReference type="RefSeq" id="WP_166274514.1">
    <property type="nucleotide sequence ID" value="NZ_JTHE03000044.1"/>
</dbReference>
<feature type="domain" description="TerB N-terminal" evidence="2">
    <location>
        <begin position="67"/>
        <end position="262"/>
    </location>
</feature>
<dbReference type="AlphaFoldDB" id="A0ABD4T2L0"/>
<comment type="caution">
    <text evidence="4">The sequence shown here is derived from an EMBL/GenBank/DDBJ whole genome shotgun (WGS) entry which is preliminary data.</text>
</comment>
<reference evidence="4 5" key="1">
    <citation type="journal article" date="2015" name="Genome Announc.">
        <title>Draft Genome Sequence of Filamentous Marine Cyanobacterium Lyngbya confervoides Strain BDU141951.</title>
        <authorList>
            <person name="Chandrababunaidu M.M."/>
            <person name="Sen D."/>
            <person name="Tripathy S."/>
        </authorList>
    </citation>
    <scope>NUCLEOTIDE SEQUENCE [LARGE SCALE GENOMIC DNA]</scope>
    <source>
        <strain evidence="4 5">BDU141951</strain>
    </source>
</reference>
<dbReference type="InterPro" id="IPR025266">
    <property type="entry name" value="TerB_N"/>
</dbReference>
<name>A0ABD4T2L0_9CYAN</name>
<dbReference type="EMBL" id="JTHE03000044">
    <property type="protein sequence ID" value="MCM1982631.1"/>
    <property type="molecule type" value="Genomic_DNA"/>
</dbReference>
<accession>A0ABD4T2L0</accession>
<proteinExistence type="predicted"/>
<organism evidence="4 5">
    <name type="scientific">Lyngbya confervoides BDU141951</name>
    <dbReference type="NCBI Taxonomy" id="1574623"/>
    <lineage>
        <taxon>Bacteria</taxon>
        <taxon>Bacillati</taxon>
        <taxon>Cyanobacteriota</taxon>
        <taxon>Cyanophyceae</taxon>
        <taxon>Oscillatoriophycideae</taxon>
        <taxon>Oscillatoriales</taxon>
        <taxon>Microcoleaceae</taxon>
        <taxon>Lyngbya</taxon>
    </lineage>
</organism>